<feature type="domain" description="AP2/ERF" evidence="9">
    <location>
        <begin position="60"/>
        <end position="124"/>
    </location>
</feature>
<evidence type="ECO:0000256" key="1">
    <source>
        <dbReference type="ARBA" id="ARBA00004123"/>
    </source>
</evidence>
<proteinExistence type="inferred from homology"/>
<dbReference type="GO" id="GO:0003700">
    <property type="term" value="F:DNA-binding transcription factor activity"/>
    <property type="evidence" value="ECO:0007669"/>
    <property type="project" value="InterPro"/>
</dbReference>
<keyword evidence="3" id="KW-0346">Stress response</keyword>
<dbReference type="InterPro" id="IPR036955">
    <property type="entry name" value="AP2/ERF_dom_sf"/>
</dbReference>
<sequence>MARKRRSECDSVAETLAKWRKLNDELDSGKDRELVRKVPAKGSKKGCMRGKGGPENTNCNYRGVRQRTWGKWVAEIRQPLKSCAPARSRSRLWLGTFATDVEAAHAYDNAARDIYGPLARLNFPEGVADSMPLDTSNTEVIEVEELKEKQDCFEVCVSDKPTEETKLNPENCENCVAYNLKEKPDCFKELSAADSHGSSNHMQEPHLGVEYNLDASSPDCSSALMELLSDLEGVDDLEGDDNLLIHCDMIWGWRYN</sequence>
<dbReference type="OrthoDB" id="550883at2759"/>
<keyword evidence="5" id="KW-0010">Activator</keyword>
<dbReference type="PROSITE" id="PS51032">
    <property type="entry name" value="AP2_ERF"/>
    <property type="match status" value="1"/>
</dbReference>
<dbReference type="Proteomes" id="UP000327013">
    <property type="component" value="Chromosome 1"/>
</dbReference>
<protein>
    <recommendedName>
        <fullName evidence="9">AP2/ERF domain-containing protein</fullName>
    </recommendedName>
</protein>
<evidence type="ECO:0000256" key="8">
    <source>
        <dbReference type="ARBA" id="ARBA00024343"/>
    </source>
</evidence>
<comment type="similarity">
    <text evidence="8">Belongs to the AP2/ERF transcription factor family. ERF subfamily.</text>
</comment>
<dbReference type="PANTHER" id="PTHR31241:SF62">
    <property type="entry name" value="DEHYDRATION-RESPONSIVE ELEMENT-BINDING PROTEIN 2D"/>
    <property type="match status" value="1"/>
</dbReference>
<gene>
    <name evidence="10" type="ORF">FH972_001853</name>
</gene>
<evidence type="ECO:0000256" key="7">
    <source>
        <dbReference type="ARBA" id="ARBA00023242"/>
    </source>
</evidence>
<keyword evidence="2" id="KW-0805">Transcription regulation</keyword>
<dbReference type="PANTHER" id="PTHR31241">
    <property type="entry name" value="DEHYDRATION-RESPONSIVE ELEMENT-BINDING PROTEIN 2C"/>
    <property type="match status" value="1"/>
</dbReference>
<dbReference type="SUPFAM" id="SSF54171">
    <property type="entry name" value="DNA-binding domain"/>
    <property type="match status" value="1"/>
</dbReference>
<dbReference type="AlphaFoldDB" id="A0A5N6QD26"/>
<dbReference type="SMART" id="SM00380">
    <property type="entry name" value="AP2"/>
    <property type="match status" value="1"/>
</dbReference>
<keyword evidence="6" id="KW-0804">Transcription</keyword>
<dbReference type="Pfam" id="PF00847">
    <property type="entry name" value="AP2"/>
    <property type="match status" value="1"/>
</dbReference>
<evidence type="ECO:0000256" key="5">
    <source>
        <dbReference type="ARBA" id="ARBA00023159"/>
    </source>
</evidence>
<dbReference type="GO" id="GO:0045893">
    <property type="term" value="P:positive regulation of DNA-templated transcription"/>
    <property type="evidence" value="ECO:0007669"/>
    <property type="project" value="TreeGrafter"/>
</dbReference>
<evidence type="ECO:0000259" key="9">
    <source>
        <dbReference type="PROSITE" id="PS51032"/>
    </source>
</evidence>
<evidence type="ECO:0000313" key="10">
    <source>
        <dbReference type="EMBL" id="KAE7997198.1"/>
    </source>
</evidence>
<comment type="subcellular location">
    <subcellularLocation>
        <location evidence="1">Nucleus</location>
    </subcellularLocation>
</comment>
<dbReference type="GO" id="GO:0006950">
    <property type="term" value="P:response to stress"/>
    <property type="evidence" value="ECO:0007669"/>
    <property type="project" value="TreeGrafter"/>
</dbReference>
<dbReference type="PRINTS" id="PR00367">
    <property type="entry name" value="ETHRSPELEMNT"/>
</dbReference>
<dbReference type="InterPro" id="IPR001471">
    <property type="entry name" value="AP2/ERF_dom"/>
</dbReference>
<dbReference type="FunFam" id="3.30.730.10:FF:000001">
    <property type="entry name" value="Ethylene-responsive transcription factor 2"/>
    <property type="match status" value="1"/>
</dbReference>
<evidence type="ECO:0000313" key="11">
    <source>
        <dbReference type="Proteomes" id="UP000327013"/>
    </source>
</evidence>
<dbReference type="CDD" id="cd00018">
    <property type="entry name" value="AP2"/>
    <property type="match status" value="1"/>
</dbReference>
<name>A0A5N6QD26_9ROSI</name>
<accession>A0A5N6QD26</accession>
<dbReference type="GO" id="GO:0000976">
    <property type="term" value="F:transcription cis-regulatory region binding"/>
    <property type="evidence" value="ECO:0007669"/>
    <property type="project" value="TreeGrafter"/>
</dbReference>
<organism evidence="10 11">
    <name type="scientific">Carpinus fangiana</name>
    <dbReference type="NCBI Taxonomy" id="176857"/>
    <lineage>
        <taxon>Eukaryota</taxon>
        <taxon>Viridiplantae</taxon>
        <taxon>Streptophyta</taxon>
        <taxon>Embryophyta</taxon>
        <taxon>Tracheophyta</taxon>
        <taxon>Spermatophyta</taxon>
        <taxon>Magnoliopsida</taxon>
        <taxon>eudicotyledons</taxon>
        <taxon>Gunneridae</taxon>
        <taxon>Pentapetalae</taxon>
        <taxon>rosids</taxon>
        <taxon>fabids</taxon>
        <taxon>Fagales</taxon>
        <taxon>Betulaceae</taxon>
        <taxon>Carpinus</taxon>
    </lineage>
</organism>
<dbReference type="GO" id="GO:0005634">
    <property type="term" value="C:nucleus"/>
    <property type="evidence" value="ECO:0007669"/>
    <property type="project" value="UniProtKB-SubCell"/>
</dbReference>
<evidence type="ECO:0000256" key="3">
    <source>
        <dbReference type="ARBA" id="ARBA00023016"/>
    </source>
</evidence>
<dbReference type="InterPro" id="IPR016177">
    <property type="entry name" value="DNA-bd_dom_sf"/>
</dbReference>
<keyword evidence="11" id="KW-1185">Reference proteome</keyword>
<evidence type="ECO:0000256" key="2">
    <source>
        <dbReference type="ARBA" id="ARBA00023015"/>
    </source>
</evidence>
<dbReference type="Gene3D" id="3.30.730.10">
    <property type="entry name" value="AP2/ERF domain"/>
    <property type="match status" value="1"/>
</dbReference>
<evidence type="ECO:0000256" key="6">
    <source>
        <dbReference type="ARBA" id="ARBA00023163"/>
    </source>
</evidence>
<reference evidence="10 11" key="1">
    <citation type="submission" date="2019-06" db="EMBL/GenBank/DDBJ databases">
        <title>A chromosomal-level reference genome of Carpinus fangiana (Coryloideae, Betulaceae).</title>
        <authorList>
            <person name="Yang X."/>
            <person name="Wang Z."/>
            <person name="Zhang L."/>
            <person name="Hao G."/>
            <person name="Liu J."/>
            <person name="Yang Y."/>
        </authorList>
    </citation>
    <scope>NUCLEOTIDE SEQUENCE [LARGE SCALE GENOMIC DNA]</scope>
    <source>
        <strain evidence="10">Cfa_2016G</strain>
        <tissue evidence="10">Leaf</tissue>
    </source>
</reference>
<dbReference type="EMBL" id="CM017321">
    <property type="protein sequence ID" value="KAE7997198.1"/>
    <property type="molecule type" value="Genomic_DNA"/>
</dbReference>
<keyword evidence="7" id="KW-0539">Nucleus</keyword>
<keyword evidence="4" id="KW-0238">DNA-binding</keyword>
<evidence type="ECO:0000256" key="4">
    <source>
        <dbReference type="ARBA" id="ARBA00023125"/>
    </source>
</evidence>